<dbReference type="Pfam" id="PF13855">
    <property type="entry name" value="LRR_8"/>
    <property type="match status" value="1"/>
</dbReference>
<dbReference type="InterPro" id="IPR025875">
    <property type="entry name" value="Leu-rich_rpt_4"/>
</dbReference>
<dbReference type="Pfam" id="PF12799">
    <property type="entry name" value="LRR_4"/>
    <property type="match status" value="1"/>
</dbReference>
<dbReference type="SUPFAM" id="SSF52058">
    <property type="entry name" value="L domain-like"/>
    <property type="match status" value="1"/>
</dbReference>
<organism evidence="4 5">
    <name type="scientific">Brachionus calyciflorus</name>
    <dbReference type="NCBI Taxonomy" id="104777"/>
    <lineage>
        <taxon>Eukaryota</taxon>
        <taxon>Metazoa</taxon>
        <taxon>Spiralia</taxon>
        <taxon>Gnathifera</taxon>
        <taxon>Rotifera</taxon>
        <taxon>Eurotatoria</taxon>
        <taxon>Monogononta</taxon>
        <taxon>Pseudotrocha</taxon>
        <taxon>Ploima</taxon>
        <taxon>Brachionidae</taxon>
        <taxon>Brachionus</taxon>
    </lineage>
</organism>
<gene>
    <name evidence="4" type="ORF">OXX778_LOCUS13882</name>
</gene>
<feature type="chain" id="PRO_5032606204" evidence="3">
    <location>
        <begin position="16"/>
        <end position="490"/>
    </location>
</feature>
<dbReference type="PROSITE" id="PS51450">
    <property type="entry name" value="LRR"/>
    <property type="match status" value="3"/>
</dbReference>
<feature type="signal peptide" evidence="3">
    <location>
        <begin position="1"/>
        <end position="15"/>
    </location>
</feature>
<keyword evidence="5" id="KW-1185">Reference proteome</keyword>
<keyword evidence="3" id="KW-0732">Signal</keyword>
<keyword evidence="1" id="KW-0433">Leucine-rich repeat</keyword>
<protein>
    <submittedName>
        <fullName evidence="4">Uncharacterized protein</fullName>
    </submittedName>
</protein>
<dbReference type="InterPro" id="IPR003591">
    <property type="entry name" value="Leu-rich_rpt_typical-subtyp"/>
</dbReference>
<evidence type="ECO:0000256" key="3">
    <source>
        <dbReference type="SAM" id="SignalP"/>
    </source>
</evidence>
<keyword evidence="2" id="KW-0677">Repeat</keyword>
<dbReference type="AlphaFoldDB" id="A0A814D8T1"/>
<name>A0A814D8T1_9BILA</name>
<accession>A0A814D8T1</accession>
<proteinExistence type="predicted"/>
<dbReference type="InterPro" id="IPR001611">
    <property type="entry name" value="Leu-rich_rpt"/>
</dbReference>
<evidence type="ECO:0000256" key="2">
    <source>
        <dbReference type="ARBA" id="ARBA00022737"/>
    </source>
</evidence>
<dbReference type="Proteomes" id="UP000663879">
    <property type="component" value="Unassembled WGS sequence"/>
</dbReference>
<reference evidence="4" key="1">
    <citation type="submission" date="2021-02" db="EMBL/GenBank/DDBJ databases">
        <authorList>
            <person name="Nowell W R."/>
        </authorList>
    </citation>
    <scope>NUCLEOTIDE SEQUENCE</scope>
    <source>
        <strain evidence="4">Ploen Becks lab</strain>
    </source>
</reference>
<dbReference type="InterPro" id="IPR032675">
    <property type="entry name" value="LRR_dom_sf"/>
</dbReference>
<evidence type="ECO:0000313" key="5">
    <source>
        <dbReference type="Proteomes" id="UP000663879"/>
    </source>
</evidence>
<evidence type="ECO:0000313" key="4">
    <source>
        <dbReference type="EMBL" id="CAF0949870.1"/>
    </source>
</evidence>
<dbReference type="Gene3D" id="3.80.10.10">
    <property type="entry name" value="Ribonuclease Inhibitor"/>
    <property type="match status" value="2"/>
</dbReference>
<evidence type="ECO:0000256" key="1">
    <source>
        <dbReference type="ARBA" id="ARBA00022614"/>
    </source>
</evidence>
<dbReference type="PANTHER" id="PTHR24366">
    <property type="entry name" value="IG(IMMUNOGLOBULIN) AND LRR(LEUCINE RICH REPEAT) DOMAINS"/>
    <property type="match status" value="1"/>
</dbReference>
<comment type="caution">
    <text evidence="4">The sequence shown here is derived from an EMBL/GenBank/DDBJ whole genome shotgun (WGS) entry which is preliminary data.</text>
</comment>
<dbReference type="EMBL" id="CAJNOC010002756">
    <property type="protein sequence ID" value="CAF0949870.1"/>
    <property type="molecule type" value="Genomic_DNA"/>
</dbReference>
<sequence>MKNLTFSILILKIIGYYLCPFNDCISFQLSSSINCRCGSLNKKFTYTKNQNWKNIRINELTIQKSSSIPVGSFDELKIGNLTLKDSPDIINIQVDAFEGIQELFSLNFINLDNLAKIQPGAFIHLKHKTSVLTIKNSIKLKDISEINNLNLVFLLTISQTSVSSINFQNLNSLTLAYLNNNSIRTVSIIDCDSLRKLDLSSNTIFNLNNITTIPYLTSLDLSFNSISNLDDFLSSKFPSLTEIDFTGNKISKITLKNKLSKLSSLILSKNRLAKLIKQSLSGFQNCKNMDLSLNRISQISENSFKDFKNLIKLDLSGNLLNDTPPISNLNALEIINLSNQSNRLKKIRNYAFGKNNENAVRLQVNLRNNSIDTFSNLMLCSEKTYRIYVSKLMIDFGIETSRCVYNNLYSVLDDYVKKQAFGDTSVFIDITPCENDQRYKFYSVLNDNSNSLVCPSTQIAFLTDTVSTRINTKSKKATKLKKKTTKISFK</sequence>
<dbReference type="SMART" id="SM00369">
    <property type="entry name" value="LRR_TYP"/>
    <property type="match status" value="4"/>
</dbReference>